<evidence type="ECO:0000313" key="2">
    <source>
        <dbReference type="Proteomes" id="UP000033651"/>
    </source>
</evidence>
<reference evidence="1 2" key="1">
    <citation type="submission" date="2015-03" db="EMBL/GenBank/DDBJ databases">
        <title>Draft genome sequence of Luteibacter yeojuensis strain SU11.</title>
        <authorList>
            <person name="Sulaiman J."/>
            <person name="Priya K."/>
            <person name="Chan K.-G."/>
        </authorList>
    </citation>
    <scope>NUCLEOTIDE SEQUENCE [LARGE SCALE GENOMIC DNA]</scope>
    <source>
        <strain evidence="1 2">SU11</strain>
    </source>
</reference>
<dbReference type="InterPro" id="IPR021308">
    <property type="entry name" value="GfcB"/>
</dbReference>
<dbReference type="Proteomes" id="UP000033651">
    <property type="component" value="Unassembled WGS sequence"/>
</dbReference>
<dbReference type="AlphaFoldDB" id="A0A0F3KNN4"/>
<name>A0A0F3KNN4_9GAMM</name>
<evidence type="ECO:0000313" key="1">
    <source>
        <dbReference type="EMBL" id="KJV32567.1"/>
    </source>
</evidence>
<dbReference type="Pfam" id="PF11102">
    <property type="entry name" value="YjbF"/>
    <property type="match status" value="1"/>
</dbReference>
<gene>
    <name evidence="1" type="ORF">VI08_12145</name>
</gene>
<accession>A0A0F3KNN4</accession>
<dbReference type="PATRIC" id="fig|345309.4.peg.1773"/>
<keyword evidence="2" id="KW-1185">Reference proteome</keyword>
<protein>
    <recommendedName>
        <fullName evidence="3">Group 4 capsule polysaccharide lipoprotein GfcB/YjbF</fullName>
    </recommendedName>
</protein>
<dbReference type="EMBL" id="JZRB01000025">
    <property type="protein sequence ID" value="KJV32567.1"/>
    <property type="molecule type" value="Genomic_DNA"/>
</dbReference>
<proteinExistence type="predicted"/>
<dbReference type="Gene3D" id="2.40.360.10">
    <property type="entry name" value="YmcC-like"/>
    <property type="match status" value="1"/>
</dbReference>
<evidence type="ECO:0008006" key="3">
    <source>
        <dbReference type="Google" id="ProtNLM"/>
    </source>
</evidence>
<dbReference type="SUPFAM" id="SSF159270">
    <property type="entry name" value="YmcC-like"/>
    <property type="match status" value="1"/>
</dbReference>
<dbReference type="RefSeq" id="WP_045829941.1">
    <property type="nucleotide sequence ID" value="NZ_JZRB01000025.1"/>
</dbReference>
<sequence length="190" mass="20708">MQAVRLAFHGETVHPTAESVAASPYYQLQANGPDGEAILVLGKVEDGRLGWYGQGDDIVFTRHGLLIKTVGFPENLEATLFSGADPFEQGLQHLAGPATYTRTMDFSPGFRGGIAMQATLTPGAMDDVDILGTIHHLRRYDEHLSGPAGSFTNRYWVDPADGFIWKSRQYAAPGFPLELIQLRPYTGNAS</sequence>
<organism evidence="1 2">
    <name type="scientific">Luteibacter yeojuensis</name>
    <dbReference type="NCBI Taxonomy" id="345309"/>
    <lineage>
        <taxon>Bacteria</taxon>
        <taxon>Pseudomonadati</taxon>
        <taxon>Pseudomonadota</taxon>
        <taxon>Gammaproteobacteria</taxon>
        <taxon>Lysobacterales</taxon>
        <taxon>Rhodanobacteraceae</taxon>
        <taxon>Luteibacter</taxon>
    </lineage>
</organism>
<dbReference type="InterPro" id="IPR023373">
    <property type="entry name" value="YmcC_sf"/>
</dbReference>
<comment type="caution">
    <text evidence="1">The sequence shown here is derived from an EMBL/GenBank/DDBJ whole genome shotgun (WGS) entry which is preliminary data.</text>
</comment>